<evidence type="ECO:0000256" key="2">
    <source>
        <dbReference type="ARBA" id="ARBA00022857"/>
    </source>
</evidence>
<protein>
    <submittedName>
        <fullName evidence="5">L-glyceraldehyde 3-phosphate reductase</fullName>
    </submittedName>
</protein>
<dbReference type="Pfam" id="PF00248">
    <property type="entry name" value="Aldo_ket_red"/>
    <property type="match status" value="1"/>
</dbReference>
<dbReference type="AlphaFoldDB" id="A0A6G3XYT9"/>
<comment type="similarity">
    <text evidence="1">Belongs to the shaker potassium channel beta subunit family.</text>
</comment>
<reference evidence="5" key="1">
    <citation type="submission" date="2020-01" db="EMBL/GenBank/DDBJ databases">
        <title>Insect and environment-associated Actinomycetes.</title>
        <authorList>
            <person name="Currrie C."/>
            <person name="Chevrette M."/>
            <person name="Carlson C."/>
            <person name="Stubbendieck R."/>
            <person name="Wendt-Pienkowski E."/>
        </authorList>
    </citation>
    <scope>NUCLEOTIDE SEQUENCE</scope>
    <source>
        <strain evidence="5">SID7499</strain>
    </source>
</reference>
<keyword evidence="2" id="KW-0521">NADP</keyword>
<feature type="non-terminal residue" evidence="5">
    <location>
        <position position="70"/>
    </location>
</feature>
<accession>A0A6G3XYT9</accession>
<dbReference type="SUPFAM" id="SSF51430">
    <property type="entry name" value="NAD(P)-linked oxidoreductase"/>
    <property type="match status" value="1"/>
</dbReference>
<comment type="caution">
    <text evidence="5">The sequence shown here is derived from an EMBL/GenBank/DDBJ whole genome shotgun (WGS) entry which is preliminary data.</text>
</comment>
<feature type="domain" description="NADP-dependent oxidoreductase" evidence="4">
    <location>
        <begin position="27"/>
        <end position="66"/>
    </location>
</feature>
<evidence type="ECO:0000259" key="4">
    <source>
        <dbReference type="Pfam" id="PF00248"/>
    </source>
</evidence>
<dbReference type="PANTHER" id="PTHR43150">
    <property type="entry name" value="HYPERKINETIC, ISOFORM M"/>
    <property type="match status" value="1"/>
</dbReference>
<name>A0A6G3XYT9_9ACTN</name>
<dbReference type="InterPro" id="IPR036812">
    <property type="entry name" value="NAD(P)_OxRdtase_dom_sf"/>
</dbReference>
<evidence type="ECO:0000256" key="1">
    <source>
        <dbReference type="ARBA" id="ARBA00006515"/>
    </source>
</evidence>
<organism evidence="5">
    <name type="scientific">Streptomyces sp. SID7499</name>
    <dbReference type="NCBI Taxonomy" id="2706086"/>
    <lineage>
        <taxon>Bacteria</taxon>
        <taxon>Bacillati</taxon>
        <taxon>Actinomycetota</taxon>
        <taxon>Actinomycetes</taxon>
        <taxon>Kitasatosporales</taxon>
        <taxon>Streptomycetaceae</taxon>
        <taxon>Streptomyces</taxon>
    </lineage>
</organism>
<dbReference type="PANTHER" id="PTHR43150:SF4">
    <property type="entry name" value="L-GLYCERALDEHYDE 3-PHOSPHATE REDUCTASE"/>
    <property type="match status" value="1"/>
</dbReference>
<sequence>MYLPSADRYSAMPYRRTGRSGLLLPALSLGLWHNFGGDRTPETQGAILRRAFDLGITHFDLANNYGPPPG</sequence>
<dbReference type="EMBL" id="JAAGMN010010084">
    <property type="protein sequence ID" value="NEE22921.1"/>
    <property type="molecule type" value="Genomic_DNA"/>
</dbReference>
<keyword evidence="3" id="KW-0560">Oxidoreductase</keyword>
<evidence type="ECO:0000256" key="3">
    <source>
        <dbReference type="ARBA" id="ARBA00023002"/>
    </source>
</evidence>
<proteinExistence type="inferred from homology"/>
<gene>
    <name evidence="5" type="ORF">G3M58_92770</name>
</gene>
<dbReference type="Gene3D" id="3.20.20.100">
    <property type="entry name" value="NADP-dependent oxidoreductase domain"/>
    <property type="match status" value="1"/>
</dbReference>
<evidence type="ECO:0000313" key="5">
    <source>
        <dbReference type="EMBL" id="NEE22921.1"/>
    </source>
</evidence>
<dbReference type="GO" id="GO:0016491">
    <property type="term" value="F:oxidoreductase activity"/>
    <property type="evidence" value="ECO:0007669"/>
    <property type="project" value="UniProtKB-KW"/>
</dbReference>
<dbReference type="InterPro" id="IPR005399">
    <property type="entry name" value="K_chnl_volt-dep_bsu_KCNAB-rel"/>
</dbReference>
<dbReference type="GO" id="GO:0051596">
    <property type="term" value="P:methylglyoxal catabolic process"/>
    <property type="evidence" value="ECO:0007669"/>
    <property type="project" value="TreeGrafter"/>
</dbReference>
<dbReference type="InterPro" id="IPR023210">
    <property type="entry name" value="NADP_OxRdtase_dom"/>
</dbReference>